<accession>A0A7K1YAR6</accession>
<reference evidence="6 7" key="1">
    <citation type="submission" date="2019-11" db="EMBL/GenBank/DDBJ databases">
        <title>Pedobacter sp. HMF7647 Genome sequencing and assembly.</title>
        <authorList>
            <person name="Kang H."/>
            <person name="Kim H."/>
            <person name="Joh K."/>
        </authorList>
    </citation>
    <scope>NUCLEOTIDE SEQUENCE [LARGE SCALE GENOMIC DNA]</scope>
    <source>
        <strain evidence="6 7">HMF7647</strain>
    </source>
</reference>
<evidence type="ECO:0000259" key="5">
    <source>
        <dbReference type="Pfam" id="PF25989"/>
    </source>
</evidence>
<dbReference type="InterPro" id="IPR058647">
    <property type="entry name" value="BSH_CzcB-like"/>
</dbReference>
<comment type="caution">
    <text evidence="6">The sequence shown here is derived from an EMBL/GenBank/DDBJ whole genome shotgun (WGS) entry which is preliminary data.</text>
</comment>
<dbReference type="InterPro" id="IPR058648">
    <property type="entry name" value="HH_CzcB-like"/>
</dbReference>
<evidence type="ECO:0000256" key="1">
    <source>
        <dbReference type="ARBA" id="ARBA00009477"/>
    </source>
</evidence>
<feature type="coiled-coil region" evidence="2">
    <location>
        <begin position="19"/>
        <end position="46"/>
    </location>
</feature>
<dbReference type="AlphaFoldDB" id="A0A7K1YAR6"/>
<dbReference type="Proteomes" id="UP000466586">
    <property type="component" value="Unassembled WGS sequence"/>
</dbReference>
<evidence type="ECO:0000256" key="2">
    <source>
        <dbReference type="SAM" id="Coils"/>
    </source>
</evidence>
<dbReference type="Gene3D" id="2.40.30.170">
    <property type="match status" value="1"/>
</dbReference>
<dbReference type="NCBIfam" id="TIGR01730">
    <property type="entry name" value="RND_mfp"/>
    <property type="match status" value="1"/>
</dbReference>
<name>A0A7K1YAR6_9SPHI</name>
<dbReference type="InterPro" id="IPR006143">
    <property type="entry name" value="RND_pump_MFP"/>
</dbReference>
<keyword evidence="7" id="KW-1185">Reference proteome</keyword>
<dbReference type="GO" id="GO:0015562">
    <property type="term" value="F:efflux transmembrane transporter activity"/>
    <property type="evidence" value="ECO:0007669"/>
    <property type="project" value="TreeGrafter"/>
</dbReference>
<evidence type="ECO:0000313" key="6">
    <source>
        <dbReference type="EMBL" id="MXV51199.1"/>
    </source>
</evidence>
<evidence type="ECO:0000313" key="7">
    <source>
        <dbReference type="Proteomes" id="UP000466586"/>
    </source>
</evidence>
<dbReference type="SUPFAM" id="SSF111369">
    <property type="entry name" value="HlyD-like secretion proteins"/>
    <property type="match status" value="1"/>
</dbReference>
<organism evidence="6 7">
    <name type="scientific">Hufsiella arboris</name>
    <dbReference type="NCBI Taxonomy" id="2695275"/>
    <lineage>
        <taxon>Bacteria</taxon>
        <taxon>Pseudomonadati</taxon>
        <taxon>Bacteroidota</taxon>
        <taxon>Sphingobacteriia</taxon>
        <taxon>Sphingobacteriales</taxon>
        <taxon>Sphingobacteriaceae</taxon>
        <taxon>Hufsiella</taxon>
    </lineage>
</organism>
<dbReference type="RefSeq" id="WP_160844386.1">
    <property type="nucleotide sequence ID" value="NZ_WVHT01000004.1"/>
</dbReference>
<sequence length="364" mass="39454">MKRSFYPLIFIFLAACGGKKDKQTELADLKKQQAEIAQKIAVLESQTGKQDSTDSKADVSVVSIEPSTFKNYVEVQGTIDAEDNVTPNAEAGGVITAIYVHPGQQVSKGQVLVQLDNKTVQQQIAQAQAQVELTNSLYDRQKNLWDQKIGTEVQFIQAKTNRDVAQKQMSTLRAQSNMYRIVSPISGTVDQMDLKLGQVIQPGSQGIRIVNLSRLKVKANIAESYAGTIKQGDHVLISIPDAADSVDAVVTYASKVIDPTSRSFNVEVKLPSKNTLKPNMTAVLKIVSYNKPNALVVPLKAIQKTPDGSFIYLADNNAAKRIAVKTGNIYGGQQEILAGIKAGDKVITEGAQNLEDGDPVTIVN</sequence>
<keyword evidence="2" id="KW-0175">Coiled coil</keyword>
<comment type="similarity">
    <text evidence="1">Belongs to the membrane fusion protein (MFP) (TC 8.A.1) family.</text>
</comment>
<dbReference type="EMBL" id="WVHT01000004">
    <property type="protein sequence ID" value="MXV51199.1"/>
    <property type="molecule type" value="Genomic_DNA"/>
</dbReference>
<proteinExistence type="inferred from homology"/>
<dbReference type="Pfam" id="PF25989">
    <property type="entry name" value="YknX_C"/>
    <property type="match status" value="1"/>
</dbReference>
<dbReference type="Pfam" id="PF25973">
    <property type="entry name" value="BSH_CzcB"/>
    <property type="match status" value="1"/>
</dbReference>
<gene>
    <name evidence="6" type="ORF">GS399_09480</name>
</gene>
<dbReference type="Gene3D" id="2.40.420.20">
    <property type="match status" value="1"/>
</dbReference>
<dbReference type="PROSITE" id="PS51257">
    <property type="entry name" value="PROKAR_LIPOPROTEIN"/>
    <property type="match status" value="1"/>
</dbReference>
<evidence type="ECO:0000259" key="4">
    <source>
        <dbReference type="Pfam" id="PF25973"/>
    </source>
</evidence>
<dbReference type="PANTHER" id="PTHR30469:SF15">
    <property type="entry name" value="HLYD FAMILY OF SECRETION PROTEINS"/>
    <property type="match status" value="1"/>
</dbReference>
<dbReference type="Gene3D" id="2.40.50.100">
    <property type="match status" value="1"/>
</dbReference>
<dbReference type="Gene3D" id="1.10.287.470">
    <property type="entry name" value="Helix hairpin bin"/>
    <property type="match status" value="1"/>
</dbReference>
<protein>
    <submittedName>
        <fullName evidence="6">Efflux RND transporter periplasmic adaptor subunit</fullName>
    </submittedName>
</protein>
<feature type="domain" description="CzcB-like barrel-sandwich hybrid" evidence="4">
    <location>
        <begin position="89"/>
        <end position="206"/>
    </location>
</feature>
<dbReference type="GO" id="GO:1990281">
    <property type="term" value="C:efflux pump complex"/>
    <property type="evidence" value="ECO:0007669"/>
    <property type="project" value="TreeGrafter"/>
</dbReference>
<dbReference type="PANTHER" id="PTHR30469">
    <property type="entry name" value="MULTIDRUG RESISTANCE PROTEIN MDTA"/>
    <property type="match status" value="1"/>
</dbReference>
<dbReference type="InterPro" id="IPR058637">
    <property type="entry name" value="YknX-like_C"/>
</dbReference>
<feature type="domain" description="YknX-like C-terminal permuted SH3-like" evidence="5">
    <location>
        <begin position="294"/>
        <end position="362"/>
    </location>
</feature>
<feature type="domain" description="CzcB-like alpha-helical hairpin" evidence="3">
    <location>
        <begin position="121"/>
        <end position="174"/>
    </location>
</feature>
<evidence type="ECO:0000259" key="3">
    <source>
        <dbReference type="Pfam" id="PF25893"/>
    </source>
</evidence>
<dbReference type="Pfam" id="PF25893">
    <property type="entry name" value="HH_CzcB"/>
    <property type="match status" value="1"/>
</dbReference>